<proteinExistence type="predicted"/>
<gene>
    <name evidence="2" type="ORF">Y1Q_0009544</name>
</gene>
<feature type="region of interest" description="Disordered" evidence="1">
    <location>
        <begin position="1"/>
        <end position="66"/>
    </location>
</feature>
<protein>
    <submittedName>
        <fullName evidence="2">Uncharacterized protein</fullName>
    </submittedName>
</protein>
<accession>A0A151NUA5</accession>
<keyword evidence="3" id="KW-1185">Reference proteome</keyword>
<reference evidence="2 3" key="1">
    <citation type="journal article" date="2012" name="Genome Biol.">
        <title>Sequencing three crocodilian genomes to illuminate the evolution of archosaurs and amniotes.</title>
        <authorList>
            <person name="St John J.A."/>
            <person name="Braun E.L."/>
            <person name="Isberg S.R."/>
            <person name="Miles L.G."/>
            <person name="Chong A.Y."/>
            <person name="Gongora J."/>
            <person name="Dalzell P."/>
            <person name="Moran C."/>
            <person name="Bed'hom B."/>
            <person name="Abzhanov A."/>
            <person name="Burgess S.C."/>
            <person name="Cooksey A.M."/>
            <person name="Castoe T.A."/>
            <person name="Crawford N.G."/>
            <person name="Densmore L.D."/>
            <person name="Drew J.C."/>
            <person name="Edwards S.V."/>
            <person name="Faircloth B.C."/>
            <person name="Fujita M.K."/>
            <person name="Greenwold M.J."/>
            <person name="Hoffmann F.G."/>
            <person name="Howard J.M."/>
            <person name="Iguchi T."/>
            <person name="Janes D.E."/>
            <person name="Khan S.Y."/>
            <person name="Kohno S."/>
            <person name="de Koning A.J."/>
            <person name="Lance S.L."/>
            <person name="McCarthy F.M."/>
            <person name="McCormack J.E."/>
            <person name="Merchant M.E."/>
            <person name="Peterson D.G."/>
            <person name="Pollock D.D."/>
            <person name="Pourmand N."/>
            <person name="Raney B.J."/>
            <person name="Roessler K.A."/>
            <person name="Sanford J.R."/>
            <person name="Sawyer R.H."/>
            <person name="Schmidt C.J."/>
            <person name="Triplett E.W."/>
            <person name="Tuberville T.D."/>
            <person name="Venegas-Anaya M."/>
            <person name="Howard J.T."/>
            <person name="Jarvis E.D."/>
            <person name="Guillette L.J.Jr."/>
            <person name="Glenn T.C."/>
            <person name="Green R.E."/>
            <person name="Ray D.A."/>
        </authorList>
    </citation>
    <scope>NUCLEOTIDE SEQUENCE [LARGE SCALE GENOMIC DNA]</scope>
    <source>
        <strain evidence="2">KSC_2009_1</strain>
    </source>
</reference>
<dbReference type="EMBL" id="AKHW03001922">
    <property type="protein sequence ID" value="KYO40512.1"/>
    <property type="molecule type" value="Genomic_DNA"/>
</dbReference>
<dbReference type="AlphaFoldDB" id="A0A151NUA5"/>
<sequence>MREQTLHNSHGLDIREKNTHSKRFHKSSAPSSSRTRWLYLSGKHDAVPESGPTKQTKHPLDFPRVE</sequence>
<evidence type="ECO:0000256" key="1">
    <source>
        <dbReference type="SAM" id="MobiDB-lite"/>
    </source>
</evidence>
<feature type="compositionally biased region" description="Basic and acidic residues" evidence="1">
    <location>
        <begin position="1"/>
        <end position="19"/>
    </location>
</feature>
<comment type="caution">
    <text evidence="2">The sequence shown here is derived from an EMBL/GenBank/DDBJ whole genome shotgun (WGS) entry which is preliminary data.</text>
</comment>
<evidence type="ECO:0000313" key="2">
    <source>
        <dbReference type="EMBL" id="KYO40512.1"/>
    </source>
</evidence>
<organism evidence="2 3">
    <name type="scientific">Alligator mississippiensis</name>
    <name type="common">American alligator</name>
    <dbReference type="NCBI Taxonomy" id="8496"/>
    <lineage>
        <taxon>Eukaryota</taxon>
        <taxon>Metazoa</taxon>
        <taxon>Chordata</taxon>
        <taxon>Craniata</taxon>
        <taxon>Vertebrata</taxon>
        <taxon>Euteleostomi</taxon>
        <taxon>Archelosauria</taxon>
        <taxon>Archosauria</taxon>
        <taxon>Crocodylia</taxon>
        <taxon>Alligatoridae</taxon>
        <taxon>Alligatorinae</taxon>
        <taxon>Alligator</taxon>
    </lineage>
</organism>
<dbReference type="Proteomes" id="UP000050525">
    <property type="component" value="Unassembled WGS sequence"/>
</dbReference>
<name>A0A151NUA5_ALLMI</name>
<evidence type="ECO:0000313" key="3">
    <source>
        <dbReference type="Proteomes" id="UP000050525"/>
    </source>
</evidence>